<dbReference type="EMBL" id="SULG01000141">
    <property type="protein sequence ID" value="TLD40042.1"/>
    <property type="molecule type" value="Genomic_DNA"/>
</dbReference>
<dbReference type="AlphaFoldDB" id="A0A533Q649"/>
<evidence type="ECO:0000313" key="2">
    <source>
        <dbReference type="Proteomes" id="UP000319783"/>
    </source>
</evidence>
<gene>
    <name evidence="1" type="ORF">JETT_3696</name>
</gene>
<comment type="caution">
    <text evidence="1">The sequence shown here is derived from an EMBL/GenBank/DDBJ whole genome shotgun (WGS) entry which is preliminary data.</text>
</comment>
<protein>
    <submittedName>
        <fullName evidence="1">Uncharacterized protein</fullName>
    </submittedName>
</protein>
<name>A0A533Q649_9BACT</name>
<reference evidence="1 2" key="1">
    <citation type="submission" date="2019-04" db="EMBL/GenBank/DDBJ databases">
        <title>Genome of a novel bacterium Candidatus Jettenia ecosi reconstructed from metagenome of an anammox bioreactor.</title>
        <authorList>
            <person name="Mardanov A.V."/>
            <person name="Beletsky A.V."/>
            <person name="Ravin N.V."/>
            <person name="Botchkova E.A."/>
            <person name="Litti Y.V."/>
            <person name="Nozhevnikova A.N."/>
        </authorList>
    </citation>
    <scope>NUCLEOTIDE SEQUENCE [LARGE SCALE GENOMIC DNA]</scope>
    <source>
        <strain evidence="1">J2</strain>
    </source>
</reference>
<sequence>MGMVVGRKTQKADHNVLFVIFHGISVQSNSIPQGIRKR</sequence>
<evidence type="ECO:0000313" key="1">
    <source>
        <dbReference type="EMBL" id="TLD40042.1"/>
    </source>
</evidence>
<organism evidence="1 2">
    <name type="scientific">Candidatus Jettenia ecosi</name>
    <dbReference type="NCBI Taxonomy" id="2494326"/>
    <lineage>
        <taxon>Bacteria</taxon>
        <taxon>Pseudomonadati</taxon>
        <taxon>Planctomycetota</taxon>
        <taxon>Candidatus Brocadiia</taxon>
        <taxon>Candidatus Brocadiales</taxon>
        <taxon>Candidatus Brocadiaceae</taxon>
        <taxon>Candidatus Jettenia</taxon>
    </lineage>
</organism>
<proteinExistence type="predicted"/>
<dbReference type="Proteomes" id="UP000319783">
    <property type="component" value="Unassembled WGS sequence"/>
</dbReference>
<accession>A0A533Q649</accession>